<dbReference type="SUPFAM" id="SSF48452">
    <property type="entry name" value="TPR-like"/>
    <property type="match status" value="1"/>
</dbReference>
<dbReference type="HOGENOM" id="CLU_080147_0_0_10"/>
<dbReference type="PANTHER" id="PTHR44943">
    <property type="entry name" value="CELLULOSE SYNTHASE OPERON PROTEIN C"/>
    <property type="match status" value="1"/>
</dbReference>
<dbReference type="PROSITE" id="PS50005">
    <property type="entry name" value="TPR"/>
    <property type="match status" value="1"/>
</dbReference>
<dbReference type="EMBL" id="AP014548">
    <property type="protein sequence ID" value="BAO54923.1"/>
    <property type="molecule type" value="Genomic_DNA"/>
</dbReference>
<proteinExistence type="predicted"/>
<dbReference type="InterPro" id="IPR011990">
    <property type="entry name" value="TPR-like_helical_dom_sf"/>
</dbReference>
<dbReference type="InterPro" id="IPR003646">
    <property type="entry name" value="SH3-like_bac-type"/>
</dbReference>
<keyword evidence="4" id="KW-0812">Transmembrane</keyword>
<dbReference type="KEGG" id="nmf:NMS_0914"/>
<keyword evidence="5" id="KW-0732">Signal</keyword>
<gene>
    <name evidence="7" type="ORF">NMS_0914</name>
</gene>
<dbReference type="SMART" id="SM00287">
    <property type="entry name" value="SH3b"/>
    <property type="match status" value="1"/>
</dbReference>
<dbReference type="OrthoDB" id="9776208at2"/>
<accession>W8VUV3</accession>
<evidence type="ECO:0000313" key="8">
    <source>
        <dbReference type="Proteomes" id="UP000031760"/>
    </source>
</evidence>
<keyword evidence="4" id="KW-1133">Transmembrane helix</keyword>
<dbReference type="Gene3D" id="1.25.40.10">
    <property type="entry name" value="Tetratricopeptide repeat domain"/>
    <property type="match status" value="1"/>
</dbReference>
<evidence type="ECO:0000256" key="5">
    <source>
        <dbReference type="SAM" id="SignalP"/>
    </source>
</evidence>
<evidence type="ECO:0000256" key="4">
    <source>
        <dbReference type="SAM" id="Phobius"/>
    </source>
</evidence>
<evidence type="ECO:0000313" key="7">
    <source>
        <dbReference type="EMBL" id="BAO54923.1"/>
    </source>
</evidence>
<reference evidence="7 8" key="1">
    <citation type="journal article" date="2014" name="Proc. Natl. Acad. Sci. U.S.A.">
        <title>Functional characterization of flavobacteria rhodopsins reveals a unique class of light-driven chloride pump in bacteria.</title>
        <authorList>
            <person name="Yoshizawa S."/>
            <person name="Kumagai Y."/>
            <person name="Kim H."/>
            <person name="Ogura Y."/>
            <person name="Hayashi T."/>
            <person name="Iwasaki W."/>
            <person name="DeLong E.F."/>
            <person name="Kogure K."/>
        </authorList>
    </citation>
    <scope>NUCLEOTIDE SEQUENCE [LARGE SCALE GENOMIC DNA]</scope>
    <source>
        <strain evidence="7 8">S1-08</strain>
    </source>
</reference>
<feature type="chain" id="PRO_5004916047" evidence="5">
    <location>
        <begin position="19"/>
        <end position="252"/>
    </location>
</feature>
<dbReference type="PROSITE" id="PS50293">
    <property type="entry name" value="TPR_REGION"/>
    <property type="match status" value="1"/>
</dbReference>
<feature type="transmembrane region" description="Helical" evidence="4">
    <location>
        <begin position="132"/>
        <end position="150"/>
    </location>
</feature>
<feature type="domain" description="SH3b" evidence="6">
    <location>
        <begin position="190"/>
        <end position="252"/>
    </location>
</feature>
<sequence length="252" mass="28131">MKLWICTAFFSMVAFAIAQNDAGYSAFAKANTAYTNGDYQEAINSYNSILQSGLQSAEVYFNLGNAYYKQNEVGPAIFNYEKALQLDPGNKEVKNNLRFAQQLRIDAIQPLAENPIEKFLKDTATSTTVDNWAYISIILALIAVLMFLLYHYAKTTGKKRLFFTLSLILFLLVVLSIVAASYAHNLNNSSNQAIVFSQETVTRAEPKSNADPSFAVHEGTKVSILEEYQNWAHIQLANGSEAWMPLADLKKL</sequence>
<keyword evidence="2 3" id="KW-0802">TPR repeat</keyword>
<dbReference type="Proteomes" id="UP000031760">
    <property type="component" value="Chromosome"/>
</dbReference>
<dbReference type="Pfam" id="PF00515">
    <property type="entry name" value="TPR_1"/>
    <property type="match status" value="1"/>
</dbReference>
<dbReference type="Gene3D" id="2.30.30.40">
    <property type="entry name" value="SH3 Domains"/>
    <property type="match status" value="1"/>
</dbReference>
<keyword evidence="1" id="KW-0677">Repeat</keyword>
<evidence type="ECO:0000259" key="6">
    <source>
        <dbReference type="SMART" id="SM00287"/>
    </source>
</evidence>
<dbReference type="SMART" id="SM00028">
    <property type="entry name" value="TPR"/>
    <property type="match status" value="2"/>
</dbReference>
<dbReference type="PANTHER" id="PTHR44943:SF8">
    <property type="entry name" value="TPR REPEAT-CONTAINING PROTEIN MJ0263"/>
    <property type="match status" value="1"/>
</dbReference>
<dbReference type="STRING" id="1454201.NMS_0914"/>
<feature type="repeat" description="TPR" evidence="3">
    <location>
        <begin position="57"/>
        <end position="90"/>
    </location>
</feature>
<evidence type="ECO:0000256" key="2">
    <source>
        <dbReference type="ARBA" id="ARBA00022803"/>
    </source>
</evidence>
<dbReference type="RefSeq" id="WP_070097866.1">
    <property type="nucleotide sequence ID" value="NZ_AP014548.1"/>
</dbReference>
<feature type="transmembrane region" description="Helical" evidence="4">
    <location>
        <begin position="162"/>
        <end position="183"/>
    </location>
</feature>
<evidence type="ECO:0000256" key="3">
    <source>
        <dbReference type="PROSITE-ProRule" id="PRU00339"/>
    </source>
</evidence>
<dbReference type="InterPro" id="IPR051685">
    <property type="entry name" value="Ycf3/AcsC/BcsC/TPR_MFPF"/>
</dbReference>
<protein>
    <submittedName>
        <fullName evidence="7">Bacteroides aerotolerance protein BatE</fullName>
    </submittedName>
</protein>
<keyword evidence="8" id="KW-1185">Reference proteome</keyword>
<keyword evidence="4" id="KW-0472">Membrane</keyword>
<organism evidence="7 8">
    <name type="scientific">Nonlabens marinus S1-08</name>
    <dbReference type="NCBI Taxonomy" id="1454201"/>
    <lineage>
        <taxon>Bacteria</taxon>
        <taxon>Pseudomonadati</taxon>
        <taxon>Bacteroidota</taxon>
        <taxon>Flavobacteriia</taxon>
        <taxon>Flavobacteriales</taxon>
        <taxon>Flavobacteriaceae</taxon>
        <taxon>Nonlabens</taxon>
    </lineage>
</organism>
<name>W8VUV3_9FLAO</name>
<dbReference type="AlphaFoldDB" id="W8VUV3"/>
<feature type="signal peptide" evidence="5">
    <location>
        <begin position="1"/>
        <end position="18"/>
    </location>
</feature>
<evidence type="ECO:0000256" key="1">
    <source>
        <dbReference type="ARBA" id="ARBA00022737"/>
    </source>
</evidence>
<dbReference type="InterPro" id="IPR019734">
    <property type="entry name" value="TPR_rpt"/>
</dbReference>